<dbReference type="AlphaFoldDB" id="A0A919XV65"/>
<protein>
    <submittedName>
        <fullName evidence="2">Uncharacterized protein</fullName>
    </submittedName>
</protein>
<evidence type="ECO:0000256" key="1">
    <source>
        <dbReference type="SAM" id="Phobius"/>
    </source>
</evidence>
<feature type="transmembrane region" description="Helical" evidence="1">
    <location>
        <begin position="65"/>
        <end position="81"/>
    </location>
</feature>
<organism evidence="2 3">
    <name type="scientific">Paenibacillus antibioticophila</name>
    <dbReference type="NCBI Taxonomy" id="1274374"/>
    <lineage>
        <taxon>Bacteria</taxon>
        <taxon>Bacillati</taxon>
        <taxon>Bacillota</taxon>
        <taxon>Bacilli</taxon>
        <taxon>Bacillales</taxon>
        <taxon>Paenibacillaceae</taxon>
        <taxon>Paenibacillus</taxon>
    </lineage>
</organism>
<keyword evidence="1" id="KW-0472">Membrane</keyword>
<keyword evidence="1" id="KW-1133">Transmembrane helix</keyword>
<accession>A0A919XV65</accession>
<sequence>MNNKIPVQLRPPRHTKYVYEKLRICKHCQRYTILYDEECPTCGKSGGLTSLHSKAAVQVQRSIRNDRLIALLITLVSIFLGRTFQEMALALAAGLLLTGVLIYVQHRIKPQAISRELSRIFIRDRQQIINGLIANLDWAAAIGKENKALSYEMMREIATLVHDDSIRSLQIMLLQSFVLRKDMDLELEPLLQKRFDPDLVEYIGELSKIKRELIKDKTFRYILKYEQHIASMSRGDEILSGVAAAAVRQKRYCLTYAEFIARYARLLPKERFLRLYRVVNGSPQDDWGALGEEVARIFTEKYQWDADFQQPAIRSNSL</sequence>
<reference evidence="2 3" key="1">
    <citation type="submission" date="2021-03" db="EMBL/GenBank/DDBJ databases">
        <title>Antimicrobial resistance genes in bacteria isolated from Japanese honey, and their potential for conferring macrolide and lincosamide resistance in the American foulbrood pathogen Paenibacillus larvae.</title>
        <authorList>
            <person name="Okamoto M."/>
            <person name="Kumagai M."/>
            <person name="Kanamori H."/>
            <person name="Takamatsu D."/>
        </authorList>
    </citation>
    <scope>NUCLEOTIDE SEQUENCE [LARGE SCALE GENOMIC DNA]</scope>
    <source>
        <strain evidence="2 3">J41TS12</strain>
    </source>
</reference>
<evidence type="ECO:0000313" key="3">
    <source>
        <dbReference type="Proteomes" id="UP000681162"/>
    </source>
</evidence>
<proteinExistence type="predicted"/>
<dbReference type="EMBL" id="BORR01000011">
    <property type="protein sequence ID" value="GIO38228.1"/>
    <property type="molecule type" value="Genomic_DNA"/>
</dbReference>
<name>A0A919XV65_9BACL</name>
<comment type="caution">
    <text evidence="2">The sequence shown here is derived from an EMBL/GenBank/DDBJ whole genome shotgun (WGS) entry which is preliminary data.</text>
</comment>
<evidence type="ECO:0000313" key="2">
    <source>
        <dbReference type="EMBL" id="GIO38228.1"/>
    </source>
</evidence>
<keyword evidence="1" id="KW-0812">Transmembrane</keyword>
<feature type="transmembrane region" description="Helical" evidence="1">
    <location>
        <begin position="87"/>
        <end position="104"/>
    </location>
</feature>
<gene>
    <name evidence="2" type="ORF">J41TS12_30890</name>
</gene>
<keyword evidence="3" id="KW-1185">Reference proteome</keyword>
<dbReference type="RefSeq" id="WP_212940364.1">
    <property type="nucleotide sequence ID" value="NZ_BORR01000011.1"/>
</dbReference>
<dbReference type="Proteomes" id="UP000681162">
    <property type="component" value="Unassembled WGS sequence"/>
</dbReference>